<dbReference type="AlphaFoldDB" id="A0A225NCF9"/>
<protein>
    <submittedName>
        <fullName evidence="1">Uncharacterized protein</fullName>
    </submittedName>
</protein>
<gene>
    <name evidence="1" type="ORF">ATO3_23745</name>
</gene>
<dbReference type="OrthoDB" id="7876814at2"/>
<dbReference type="EMBL" id="AQQR01000019">
    <property type="protein sequence ID" value="OWU68755.1"/>
    <property type="molecule type" value="Genomic_DNA"/>
</dbReference>
<dbReference type="Proteomes" id="UP000215377">
    <property type="component" value="Unassembled WGS sequence"/>
</dbReference>
<keyword evidence="2" id="KW-1185">Reference proteome</keyword>
<accession>A0A225NCF9</accession>
<comment type="caution">
    <text evidence="1">The sequence shown here is derived from an EMBL/GenBank/DDBJ whole genome shotgun (WGS) entry which is preliminary data.</text>
</comment>
<dbReference type="RefSeq" id="WP_088652396.1">
    <property type="nucleotide sequence ID" value="NZ_AQQR01000019.1"/>
</dbReference>
<sequence length="116" mass="12883">MQDRSIDGALLALRKQTIREGREGLDHVEALLRLRGVDMPVVREGRRPDAAKRGEAQRIVLGALRDGPKTLREIAAVMAERRQLDMPAALQRSGQALDKLRKAGVVVKDGRVWAIQ</sequence>
<reference evidence="1 2" key="1">
    <citation type="submission" date="2013-04" db="EMBL/GenBank/DDBJ databases">
        <title>Oceanicola sp. 22II1-22F33 Genome Sequencing.</title>
        <authorList>
            <person name="Lai Q."/>
            <person name="Li G."/>
            <person name="Shao Z."/>
        </authorList>
    </citation>
    <scope>NUCLEOTIDE SEQUENCE [LARGE SCALE GENOMIC DNA]</scope>
    <source>
        <strain evidence="1 2">22II1-22F33</strain>
    </source>
</reference>
<evidence type="ECO:0000313" key="1">
    <source>
        <dbReference type="EMBL" id="OWU68755.1"/>
    </source>
</evidence>
<evidence type="ECO:0000313" key="2">
    <source>
        <dbReference type="Proteomes" id="UP000215377"/>
    </source>
</evidence>
<proteinExistence type="predicted"/>
<name>A0A225NCF9_9RHOB</name>
<organism evidence="1 2">
    <name type="scientific">Marinibacterium profundimaris</name>
    <dbReference type="NCBI Taxonomy" id="1679460"/>
    <lineage>
        <taxon>Bacteria</taxon>
        <taxon>Pseudomonadati</taxon>
        <taxon>Pseudomonadota</taxon>
        <taxon>Alphaproteobacteria</taxon>
        <taxon>Rhodobacterales</taxon>
        <taxon>Paracoccaceae</taxon>
        <taxon>Marinibacterium</taxon>
    </lineage>
</organism>